<dbReference type="GO" id="GO:0005975">
    <property type="term" value="P:carbohydrate metabolic process"/>
    <property type="evidence" value="ECO:0007669"/>
    <property type="project" value="InterPro"/>
</dbReference>
<dbReference type="EMBL" id="CAKOGL010000018">
    <property type="protein sequence ID" value="CAH2097437.1"/>
    <property type="molecule type" value="Genomic_DNA"/>
</dbReference>
<sequence>MLWLKTVVISVSVCMVVGGRDFPPGFKFGAATAAYQTEGAWNVSVYRVGKREVAPATYKDVSNSFTRK</sequence>
<dbReference type="Gene3D" id="3.20.20.80">
    <property type="entry name" value="Glycosidases"/>
    <property type="match status" value="1"/>
</dbReference>
<organism evidence="2 3">
    <name type="scientific">Euphydryas editha</name>
    <name type="common">Edith's checkerspot</name>
    <dbReference type="NCBI Taxonomy" id="104508"/>
    <lineage>
        <taxon>Eukaryota</taxon>
        <taxon>Metazoa</taxon>
        <taxon>Ecdysozoa</taxon>
        <taxon>Arthropoda</taxon>
        <taxon>Hexapoda</taxon>
        <taxon>Insecta</taxon>
        <taxon>Pterygota</taxon>
        <taxon>Neoptera</taxon>
        <taxon>Endopterygota</taxon>
        <taxon>Lepidoptera</taxon>
        <taxon>Glossata</taxon>
        <taxon>Ditrysia</taxon>
        <taxon>Papilionoidea</taxon>
        <taxon>Nymphalidae</taxon>
        <taxon>Nymphalinae</taxon>
        <taxon>Euphydryas</taxon>
    </lineage>
</organism>
<evidence type="ECO:0000256" key="1">
    <source>
        <dbReference type="SAM" id="SignalP"/>
    </source>
</evidence>
<keyword evidence="3" id="KW-1185">Reference proteome</keyword>
<comment type="caution">
    <text evidence="2">The sequence shown here is derived from an EMBL/GenBank/DDBJ whole genome shotgun (WGS) entry which is preliminary data.</text>
</comment>
<dbReference type="InterPro" id="IPR001360">
    <property type="entry name" value="Glyco_hydro_1"/>
</dbReference>
<protein>
    <submittedName>
        <fullName evidence="2">Uncharacterized protein</fullName>
    </submittedName>
</protein>
<evidence type="ECO:0000313" key="3">
    <source>
        <dbReference type="Proteomes" id="UP001153954"/>
    </source>
</evidence>
<feature type="chain" id="PRO_5043505061" evidence="1">
    <location>
        <begin position="20"/>
        <end position="68"/>
    </location>
</feature>
<accession>A0AAU9UEM1</accession>
<reference evidence="2" key="1">
    <citation type="submission" date="2022-03" db="EMBL/GenBank/DDBJ databases">
        <authorList>
            <person name="Tunstrom K."/>
        </authorList>
    </citation>
    <scope>NUCLEOTIDE SEQUENCE</scope>
</reference>
<keyword evidence="1" id="KW-0732">Signal</keyword>
<feature type="signal peptide" evidence="1">
    <location>
        <begin position="1"/>
        <end position="19"/>
    </location>
</feature>
<dbReference type="AlphaFoldDB" id="A0AAU9UEM1"/>
<dbReference type="InterPro" id="IPR017853">
    <property type="entry name" value="GH"/>
</dbReference>
<name>A0AAU9UEM1_EUPED</name>
<dbReference type="PROSITE" id="PS00653">
    <property type="entry name" value="GLYCOSYL_HYDROL_F1_2"/>
    <property type="match status" value="1"/>
</dbReference>
<dbReference type="InterPro" id="IPR033132">
    <property type="entry name" value="GH_1_N_CS"/>
</dbReference>
<dbReference type="GO" id="GO:0004553">
    <property type="term" value="F:hydrolase activity, hydrolyzing O-glycosyl compounds"/>
    <property type="evidence" value="ECO:0007669"/>
    <property type="project" value="InterPro"/>
</dbReference>
<dbReference type="Pfam" id="PF00232">
    <property type="entry name" value="Glyco_hydro_1"/>
    <property type="match status" value="1"/>
</dbReference>
<gene>
    <name evidence="2" type="ORF">EEDITHA_LOCUS12664</name>
</gene>
<evidence type="ECO:0000313" key="2">
    <source>
        <dbReference type="EMBL" id="CAH2097437.1"/>
    </source>
</evidence>
<dbReference type="SUPFAM" id="SSF51445">
    <property type="entry name" value="(Trans)glycosidases"/>
    <property type="match status" value="1"/>
</dbReference>
<dbReference type="Proteomes" id="UP001153954">
    <property type="component" value="Unassembled WGS sequence"/>
</dbReference>
<proteinExistence type="predicted"/>